<protein>
    <submittedName>
        <fullName evidence="1">Uncharacterized protein</fullName>
    </submittedName>
</protein>
<reference evidence="2" key="1">
    <citation type="journal article" date="2023" name="G3 (Bethesda)">
        <title>Genome assembly and association tests identify interacting loci associated with vigor, precocity, and sex in interspecific pistachio rootstocks.</title>
        <authorList>
            <person name="Palmer W."/>
            <person name="Jacygrad E."/>
            <person name="Sagayaradj S."/>
            <person name="Cavanaugh K."/>
            <person name="Han R."/>
            <person name="Bertier L."/>
            <person name="Beede B."/>
            <person name="Kafkas S."/>
            <person name="Golino D."/>
            <person name="Preece J."/>
            <person name="Michelmore R."/>
        </authorList>
    </citation>
    <scope>NUCLEOTIDE SEQUENCE [LARGE SCALE GENOMIC DNA]</scope>
</reference>
<accession>A0ACC0ZX92</accession>
<name>A0ACC0ZX92_9ROSI</name>
<evidence type="ECO:0000313" key="1">
    <source>
        <dbReference type="EMBL" id="KAJ0079674.1"/>
    </source>
</evidence>
<dbReference type="Proteomes" id="UP001164250">
    <property type="component" value="Chromosome 13"/>
</dbReference>
<gene>
    <name evidence="1" type="ORF">Patl1_22601</name>
</gene>
<dbReference type="EMBL" id="CM047909">
    <property type="protein sequence ID" value="KAJ0079674.1"/>
    <property type="molecule type" value="Genomic_DNA"/>
</dbReference>
<proteinExistence type="predicted"/>
<evidence type="ECO:0000313" key="2">
    <source>
        <dbReference type="Proteomes" id="UP001164250"/>
    </source>
</evidence>
<sequence length="57" mass="6571">MPMSPLEGCPNVLQIICRLPPGYHQYKFFVDDDWHHVEEQPYVIGTYGIVNTILVPV</sequence>
<organism evidence="1 2">
    <name type="scientific">Pistacia atlantica</name>
    <dbReference type="NCBI Taxonomy" id="434234"/>
    <lineage>
        <taxon>Eukaryota</taxon>
        <taxon>Viridiplantae</taxon>
        <taxon>Streptophyta</taxon>
        <taxon>Embryophyta</taxon>
        <taxon>Tracheophyta</taxon>
        <taxon>Spermatophyta</taxon>
        <taxon>Magnoliopsida</taxon>
        <taxon>eudicotyledons</taxon>
        <taxon>Gunneridae</taxon>
        <taxon>Pentapetalae</taxon>
        <taxon>rosids</taxon>
        <taxon>malvids</taxon>
        <taxon>Sapindales</taxon>
        <taxon>Anacardiaceae</taxon>
        <taxon>Pistacia</taxon>
    </lineage>
</organism>
<comment type="caution">
    <text evidence="1">The sequence shown here is derived from an EMBL/GenBank/DDBJ whole genome shotgun (WGS) entry which is preliminary data.</text>
</comment>
<keyword evidence="2" id="KW-1185">Reference proteome</keyword>